<organism evidence="7 8">
    <name type="scientific">Paludibacterium purpuratum</name>
    <dbReference type="NCBI Taxonomy" id="1144873"/>
    <lineage>
        <taxon>Bacteria</taxon>
        <taxon>Pseudomonadati</taxon>
        <taxon>Pseudomonadota</taxon>
        <taxon>Betaproteobacteria</taxon>
        <taxon>Neisseriales</taxon>
        <taxon>Chromobacteriaceae</taxon>
        <taxon>Paludibacterium</taxon>
    </lineage>
</organism>
<evidence type="ECO:0000256" key="4">
    <source>
        <dbReference type="ARBA" id="ARBA00022833"/>
    </source>
</evidence>
<keyword evidence="1" id="KW-0645">Protease</keyword>
<dbReference type="SUPFAM" id="SSF55486">
    <property type="entry name" value="Metalloproteases ('zincins'), catalytic domain"/>
    <property type="match status" value="1"/>
</dbReference>
<dbReference type="AlphaFoldDB" id="A0A4R7B320"/>
<evidence type="ECO:0000256" key="5">
    <source>
        <dbReference type="SAM" id="MobiDB-lite"/>
    </source>
</evidence>
<evidence type="ECO:0000256" key="1">
    <source>
        <dbReference type="ARBA" id="ARBA00022670"/>
    </source>
</evidence>
<evidence type="ECO:0000259" key="6">
    <source>
        <dbReference type="SMART" id="SM00235"/>
    </source>
</evidence>
<dbReference type="Pfam" id="PF00413">
    <property type="entry name" value="Peptidase_M10"/>
    <property type="match status" value="1"/>
</dbReference>
<gene>
    <name evidence="7" type="ORF">DFP86_1112</name>
</gene>
<dbReference type="GO" id="GO:0006508">
    <property type="term" value="P:proteolysis"/>
    <property type="evidence" value="ECO:0007669"/>
    <property type="project" value="UniProtKB-KW"/>
</dbReference>
<feature type="domain" description="Peptidase metallopeptidase" evidence="6">
    <location>
        <begin position="17"/>
        <end position="185"/>
    </location>
</feature>
<dbReference type="SMART" id="SM00235">
    <property type="entry name" value="ZnMc"/>
    <property type="match status" value="1"/>
</dbReference>
<name>A0A4R7B320_9NEIS</name>
<dbReference type="PANTHER" id="PTHR10201:SF284">
    <property type="entry name" value="PEPTIDASE METALLOPEPTIDASE DOMAIN-CONTAINING PROTEIN"/>
    <property type="match status" value="1"/>
</dbReference>
<dbReference type="InterPro" id="IPR001818">
    <property type="entry name" value="Pept_M10_metallopeptidase"/>
</dbReference>
<dbReference type="GO" id="GO:0031012">
    <property type="term" value="C:extracellular matrix"/>
    <property type="evidence" value="ECO:0007669"/>
    <property type="project" value="InterPro"/>
</dbReference>
<dbReference type="GO" id="GO:0004222">
    <property type="term" value="F:metalloendopeptidase activity"/>
    <property type="evidence" value="ECO:0007669"/>
    <property type="project" value="InterPro"/>
</dbReference>
<dbReference type="GO" id="GO:0030574">
    <property type="term" value="P:collagen catabolic process"/>
    <property type="evidence" value="ECO:0007669"/>
    <property type="project" value="TreeGrafter"/>
</dbReference>
<dbReference type="PANTHER" id="PTHR10201">
    <property type="entry name" value="MATRIX METALLOPROTEINASE"/>
    <property type="match status" value="1"/>
</dbReference>
<feature type="region of interest" description="Disordered" evidence="5">
    <location>
        <begin position="210"/>
        <end position="230"/>
    </location>
</feature>
<reference evidence="7 8" key="1">
    <citation type="submission" date="2019-03" db="EMBL/GenBank/DDBJ databases">
        <title>Genomic Encyclopedia of Type Strains, Phase III (KMG-III): the genomes of soil and plant-associated and newly described type strains.</title>
        <authorList>
            <person name="Whitman W."/>
        </authorList>
    </citation>
    <scope>NUCLEOTIDE SEQUENCE [LARGE SCALE GENOMIC DNA]</scope>
    <source>
        <strain evidence="7 8">CECT 8976</strain>
    </source>
</reference>
<dbReference type="Gene3D" id="3.40.390.10">
    <property type="entry name" value="Collagenase (Catalytic Domain)"/>
    <property type="match status" value="1"/>
</dbReference>
<dbReference type="InterPro" id="IPR006026">
    <property type="entry name" value="Peptidase_Metallo"/>
</dbReference>
<keyword evidence="2" id="KW-0479">Metal-binding</keyword>
<dbReference type="InterPro" id="IPR024079">
    <property type="entry name" value="MetalloPept_cat_dom_sf"/>
</dbReference>
<dbReference type="EMBL" id="SNZP01000011">
    <property type="protein sequence ID" value="TDR76420.1"/>
    <property type="molecule type" value="Genomic_DNA"/>
</dbReference>
<dbReference type="GO" id="GO:0030198">
    <property type="term" value="P:extracellular matrix organization"/>
    <property type="evidence" value="ECO:0007669"/>
    <property type="project" value="TreeGrafter"/>
</dbReference>
<protein>
    <submittedName>
        <fullName evidence="7">Matrixin</fullName>
    </submittedName>
</protein>
<comment type="caution">
    <text evidence="7">The sequence shown here is derived from an EMBL/GenBank/DDBJ whole genome shotgun (WGS) entry which is preliminary data.</text>
</comment>
<dbReference type="Proteomes" id="UP000295611">
    <property type="component" value="Unassembled WGS sequence"/>
</dbReference>
<accession>A0A4R7B320</accession>
<evidence type="ECO:0000313" key="7">
    <source>
        <dbReference type="EMBL" id="TDR76420.1"/>
    </source>
</evidence>
<keyword evidence="3" id="KW-0378">Hydrolase</keyword>
<sequence length="230" mass="24174">MATLQSLSTGVNPFELEGGQWSQSTVSWSTTNIGTDAQTANAINLATQQAFAQWSAITGLHFQQTQDPAQANIQIKLGDFNTAETGIIGYTGYTIQSGQFTSGTAITIENPNETALATNALGELQYSGTEATLEQVLLHEIGHALGFAANADSHSIMDYALTANNRTFDDTDTIGAANVYHATPPGSNISAVNQLVQALSTFGVESAATTSATNQSEVDNHPNDSLAVHH</sequence>
<evidence type="ECO:0000256" key="3">
    <source>
        <dbReference type="ARBA" id="ARBA00022801"/>
    </source>
</evidence>
<keyword evidence="4" id="KW-0862">Zinc</keyword>
<proteinExistence type="predicted"/>
<keyword evidence="8" id="KW-1185">Reference proteome</keyword>
<evidence type="ECO:0000313" key="8">
    <source>
        <dbReference type="Proteomes" id="UP000295611"/>
    </source>
</evidence>
<evidence type="ECO:0000256" key="2">
    <source>
        <dbReference type="ARBA" id="ARBA00022723"/>
    </source>
</evidence>
<dbReference type="GO" id="GO:0008270">
    <property type="term" value="F:zinc ion binding"/>
    <property type="evidence" value="ECO:0007669"/>
    <property type="project" value="InterPro"/>
</dbReference>